<dbReference type="EMBL" id="CP016757">
    <property type="protein sequence ID" value="ANZ46328.1"/>
    <property type="molecule type" value="Genomic_DNA"/>
</dbReference>
<proteinExistence type="predicted"/>
<reference evidence="1" key="1">
    <citation type="submission" date="2016-08" db="EMBL/GenBank/DDBJ databases">
        <title>Complete genome of Cloacibacillus porcorum.</title>
        <authorList>
            <person name="Looft T."/>
            <person name="Bayles D.O."/>
            <person name="Alt D.P."/>
        </authorList>
    </citation>
    <scope>NUCLEOTIDE SEQUENCE [LARGE SCALE GENOMIC DNA]</scope>
    <source>
        <strain evidence="1">CL-84</strain>
    </source>
</reference>
<accession>A0A1B2I8L1</accession>
<dbReference type="OrthoDB" id="9946504at2"/>
<dbReference type="Proteomes" id="UP000093044">
    <property type="component" value="Chromosome"/>
</dbReference>
<evidence type="ECO:0000313" key="2">
    <source>
        <dbReference type="Proteomes" id="UP000093044"/>
    </source>
</evidence>
<keyword evidence="2" id="KW-1185">Reference proteome</keyword>
<sequence length="202" mass="22717">MDKSDKNKISLIKLGGRLKEAASLAALCMADNEYYLKLYGGLSRERRMALMEERIAKTVGYCAENDGAFGVCAADGRLAAYEYMVDYRRLAEGSPEFYNFIFSSDGDGTTPLPHFEEMKKVLSSLLNEGRSVTYVLGCGVAPAARRDFRVLAAMAHFNRRLLREKDVIAADFSNGELLSLCAGQGNFEIRKLDEDYWFFLRR</sequence>
<evidence type="ECO:0000313" key="1">
    <source>
        <dbReference type="EMBL" id="ANZ46328.1"/>
    </source>
</evidence>
<gene>
    <name evidence="1" type="ORF">BED41_15160</name>
</gene>
<dbReference type="RefSeq" id="WP_066748266.1">
    <property type="nucleotide sequence ID" value="NZ_CALCLR010000101.1"/>
</dbReference>
<dbReference type="AlphaFoldDB" id="A0A1B2I8L1"/>
<dbReference type="KEGG" id="cpor:BED41_15160"/>
<name>A0A1B2I8L1_9BACT</name>
<organism evidence="1 2">
    <name type="scientific">Cloacibacillus porcorum</name>
    <dbReference type="NCBI Taxonomy" id="1197717"/>
    <lineage>
        <taxon>Bacteria</taxon>
        <taxon>Thermotogati</taxon>
        <taxon>Synergistota</taxon>
        <taxon>Synergistia</taxon>
        <taxon>Synergistales</taxon>
        <taxon>Synergistaceae</taxon>
        <taxon>Cloacibacillus</taxon>
    </lineage>
</organism>
<protein>
    <submittedName>
        <fullName evidence="1">Uncharacterized protein</fullName>
    </submittedName>
</protein>
<dbReference type="GeneID" id="83059185"/>